<evidence type="ECO:0000256" key="1">
    <source>
        <dbReference type="SAM" id="SignalP"/>
    </source>
</evidence>
<feature type="chain" id="PRO_5019070742" description="RxLR effector protein" evidence="1">
    <location>
        <begin position="17"/>
        <end position="183"/>
    </location>
</feature>
<dbReference type="Proteomes" id="UP000285060">
    <property type="component" value="Unassembled WGS sequence"/>
</dbReference>
<dbReference type="AlphaFoldDB" id="A0A418ARC7"/>
<gene>
    <name evidence="2" type="ORF">DYB32_006454</name>
</gene>
<keyword evidence="3" id="KW-1185">Reference proteome</keyword>
<evidence type="ECO:0000313" key="2">
    <source>
        <dbReference type="EMBL" id="RHY27890.1"/>
    </source>
</evidence>
<evidence type="ECO:0008006" key="4">
    <source>
        <dbReference type="Google" id="ProtNLM"/>
    </source>
</evidence>
<dbReference type="EMBL" id="QUSY01000685">
    <property type="protein sequence ID" value="RHY27890.1"/>
    <property type="molecule type" value="Genomic_DNA"/>
</dbReference>
<proteinExistence type="predicted"/>
<sequence>MKCIACFAAAVSCAIAANDGFNANARAPSTNTFRLYLQATENQASSSELNGAEFSDAARIATSGDDDETVWKLLEMAHQQHDHDSDMAFLDDSADDSDAYMSTYEGFVAPMPVMRRAFLDEQYEGGADGDHAFLNTQEEPQETSAIQRLYPVLLALREAIDSSLARSDLEEIVPNPPRFLRDN</sequence>
<reference evidence="2 3" key="1">
    <citation type="submission" date="2018-08" db="EMBL/GenBank/DDBJ databases">
        <title>Aphanomyces genome sequencing and annotation.</title>
        <authorList>
            <person name="Minardi D."/>
            <person name="Oidtmann B."/>
            <person name="Van Der Giezen M."/>
            <person name="Studholme D.J."/>
        </authorList>
    </citation>
    <scope>NUCLEOTIDE SEQUENCE [LARGE SCALE GENOMIC DNA]</scope>
    <source>
        <strain evidence="2 3">NJM0002</strain>
    </source>
</reference>
<name>A0A418ARC7_9STRA</name>
<evidence type="ECO:0000313" key="3">
    <source>
        <dbReference type="Proteomes" id="UP000285060"/>
    </source>
</evidence>
<accession>A0A418ARC7</accession>
<comment type="caution">
    <text evidence="2">The sequence shown here is derived from an EMBL/GenBank/DDBJ whole genome shotgun (WGS) entry which is preliminary data.</text>
</comment>
<organism evidence="2 3">
    <name type="scientific">Aphanomyces invadans</name>
    <dbReference type="NCBI Taxonomy" id="157072"/>
    <lineage>
        <taxon>Eukaryota</taxon>
        <taxon>Sar</taxon>
        <taxon>Stramenopiles</taxon>
        <taxon>Oomycota</taxon>
        <taxon>Saprolegniomycetes</taxon>
        <taxon>Saprolegniales</taxon>
        <taxon>Verrucalvaceae</taxon>
        <taxon>Aphanomyces</taxon>
    </lineage>
</organism>
<keyword evidence="1" id="KW-0732">Signal</keyword>
<protein>
    <recommendedName>
        <fullName evidence="4">RxLR effector protein</fullName>
    </recommendedName>
</protein>
<feature type="signal peptide" evidence="1">
    <location>
        <begin position="1"/>
        <end position="16"/>
    </location>
</feature>